<dbReference type="GO" id="GO:0008033">
    <property type="term" value="P:tRNA processing"/>
    <property type="evidence" value="ECO:0007669"/>
    <property type="project" value="UniProtKB-KW"/>
</dbReference>
<protein>
    <recommendedName>
        <fullName evidence="1">tRNA-uridine aminocarboxypropyltransferase</fullName>
        <ecNumber evidence="1">2.5.1.25</ecNumber>
    </recommendedName>
</protein>
<dbReference type="InterPro" id="IPR039262">
    <property type="entry name" value="DTWD2/TAPT"/>
</dbReference>
<evidence type="ECO:0000256" key="4">
    <source>
        <dbReference type="ARBA" id="ARBA00022694"/>
    </source>
</evidence>
<dbReference type="Proteomes" id="UP000301751">
    <property type="component" value="Unassembled WGS sequence"/>
</dbReference>
<organism evidence="7 8">
    <name type="scientific">Pseudaquabacterium pictum</name>
    <dbReference type="NCBI Taxonomy" id="2315236"/>
    <lineage>
        <taxon>Bacteria</taxon>
        <taxon>Pseudomonadati</taxon>
        <taxon>Pseudomonadota</taxon>
        <taxon>Betaproteobacteria</taxon>
        <taxon>Burkholderiales</taxon>
        <taxon>Sphaerotilaceae</taxon>
        <taxon>Pseudaquabacterium</taxon>
    </lineage>
</organism>
<dbReference type="EC" id="2.5.1.25" evidence="1"/>
<evidence type="ECO:0000256" key="1">
    <source>
        <dbReference type="ARBA" id="ARBA00012386"/>
    </source>
</evidence>
<dbReference type="SMART" id="SM01144">
    <property type="entry name" value="DTW"/>
    <property type="match status" value="1"/>
</dbReference>
<keyword evidence="8" id="KW-1185">Reference proteome</keyword>
<proteinExistence type="inferred from homology"/>
<evidence type="ECO:0000259" key="6">
    <source>
        <dbReference type="SMART" id="SM01144"/>
    </source>
</evidence>
<name>A0A480AQI7_9BURK</name>
<comment type="similarity">
    <text evidence="5">Belongs to the TDD superfamily. DTWD2 family.</text>
</comment>
<gene>
    <name evidence="7" type="ORF">AQPW35_21610</name>
</gene>
<comment type="caution">
    <text evidence="7">The sequence shown here is derived from an EMBL/GenBank/DDBJ whole genome shotgun (WGS) entry which is preliminary data.</text>
</comment>
<keyword evidence="4" id="KW-0819">tRNA processing</keyword>
<sequence length="182" mass="19320">MPACLCAWVRPIANRLPLLVLQHPQEAAQAKGSLRLLGLSLSACRVQVGDSFDPAALTAWLGPPGSSLLLYPDAPGAPPRPADALPQPAQLVLLDGTWRQARALLRRHPALQALPRWALPAVAPSRYRIRRAQQPAQRSTLEAACTALGQLEDRPAHYAPLLAAFSGWVDAVAARAEAGCGG</sequence>
<evidence type="ECO:0000256" key="3">
    <source>
        <dbReference type="ARBA" id="ARBA00022691"/>
    </source>
</evidence>
<evidence type="ECO:0000256" key="2">
    <source>
        <dbReference type="ARBA" id="ARBA00022679"/>
    </source>
</evidence>
<dbReference type="AlphaFoldDB" id="A0A480AQI7"/>
<feature type="domain" description="DTW" evidence="6">
    <location>
        <begin position="1"/>
        <end position="177"/>
    </location>
</feature>
<dbReference type="PANTHER" id="PTHR21392">
    <property type="entry name" value="TRNA-URIDINE AMINOCARBOXYPROPYLTRANSFERASE 2"/>
    <property type="match status" value="1"/>
</dbReference>
<dbReference type="Pfam" id="PF03942">
    <property type="entry name" value="DTW"/>
    <property type="match status" value="1"/>
</dbReference>
<dbReference type="EMBL" id="BJCL01000004">
    <property type="protein sequence ID" value="GCL63080.1"/>
    <property type="molecule type" value="Genomic_DNA"/>
</dbReference>
<reference evidence="8" key="1">
    <citation type="submission" date="2019-03" db="EMBL/GenBank/DDBJ databases">
        <title>Aquabacterium pictum sp.nov., the first bacteriochlorophyll a-containing freshwater bacterium in the genus Aquabacterium of the class Betaproteobacteria.</title>
        <authorList>
            <person name="Hirose S."/>
            <person name="Tank M."/>
            <person name="Hara E."/>
            <person name="Tamaki H."/>
            <person name="Takaichi S."/>
            <person name="Haruta S."/>
            <person name="Hanada S."/>
        </authorList>
    </citation>
    <scope>NUCLEOTIDE SEQUENCE [LARGE SCALE GENOMIC DNA]</scope>
    <source>
        <strain evidence="8">W35</strain>
    </source>
</reference>
<dbReference type="GO" id="GO:0016432">
    <property type="term" value="F:tRNA-uridine aminocarboxypropyltransferase activity"/>
    <property type="evidence" value="ECO:0007669"/>
    <property type="project" value="UniProtKB-EC"/>
</dbReference>
<evidence type="ECO:0000313" key="8">
    <source>
        <dbReference type="Proteomes" id="UP000301751"/>
    </source>
</evidence>
<evidence type="ECO:0000313" key="7">
    <source>
        <dbReference type="EMBL" id="GCL63080.1"/>
    </source>
</evidence>
<dbReference type="PANTHER" id="PTHR21392:SF0">
    <property type="entry name" value="TRNA-URIDINE AMINOCARBOXYPROPYLTRANSFERASE 2"/>
    <property type="match status" value="1"/>
</dbReference>
<keyword evidence="3" id="KW-0949">S-adenosyl-L-methionine</keyword>
<accession>A0A480AQI7</accession>
<keyword evidence="2" id="KW-0808">Transferase</keyword>
<evidence type="ECO:0000256" key="5">
    <source>
        <dbReference type="ARBA" id="ARBA00034489"/>
    </source>
</evidence>
<dbReference type="InterPro" id="IPR005636">
    <property type="entry name" value="DTW"/>
</dbReference>